<evidence type="ECO:0000313" key="2">
    <source>
        <dbReference type="Proteomes" id="UP000077315"/>
    </source>
</evidence>
<dbReference type="EMBL" id="KV440971">
    <property type="protein sequence ID" value="OAD80635.1"/>
    <property type="molecule type" value="Genomic_DNA"/>
</dbReference>
<dbReference type="RefSeq" id="XP_018298675.1">
    <property type="nucleotide sequence ID" value="XM_018440842.1"/>
</dbReference>
<dbReference type="GeneID" id="29001748"/>
<sequence length="139" mass="15430">MAKEGGKAIAGMPYVMMGYWTDCTSGVDHESLVDLNACEIPAKLFVGFQGRRFSKHPCVVADKENPAQDYQNQGKATLVLIEQKFGVCFSCYINTSQHLACDQDSWVELRSNIIQPSVSTITKVDRSLQNQPICLLLNI</sequence>
<name>A0A162YH49_PHYB8</name>
<organism evidence="1 2">
    <name type="scientific">Phycomyces blakesleeanus (strain ATCC 8743b / DSM 1359 / FGSC 10004 / NBRC 33097 / NRRL 1555)</name>
    <dbReference type="NCBI Taxonomy" id="763407"/>
    <lineage>
        <taxon>Eukaryota</taxon>
        <taxon>Fungi</taxon>
        <taxon>Fungi incertae sedis</taxon>
        <taxon>Mucoromycota</taxon>
        <taxon>Mucoromycotina</taxon>
        <taxon>Mucoromycetes</taxon>
        <taxon>Mucorales</taxon>
        <taxon>Phycomycetaceae</taxon>
        <taxon>Phycomyces</taxon>
    </lineage>
</organism>
<dbReference type="VEuPathDB" id="FungiDB:PHYBLDRAFT_61687"/>
<dbReference type="AlphaFoldDB" id="A0A162YH49"/>
<accession>A0A162YH49</accession>
<proteinExistence type="predicted"/>
<reference evidence="2" key="1">
    <citation type="submission" date="2015-06" db="EMBL/GenBank/DDBJ databases">
        <title>Expansion of signal transduction pathways in fungi by whole-genome duplication.</title>
        <authorList>
            <consortium name="DOE Joint Genome Institute"/>
            <person name="Corrochano L.M."/>
            <person name="Kuo A."/>
            <person name="Marcet-Houben M."/>
            <person name="Polaino S."/>
            <person name="Salamov A."/>
            <person name="Villalobos J.M."/>
            <person name="Alvarez M.I."/>
            <person name="Avalos J."/>
            <person name="Benito E.P."/>
            <person name="Benoit I."/>
            <person name="Burger G."/>
            <person name="Camino L.P."/>
            <person name="Canovas D."/>
            <person name="Cerda-Olmedo E."/>
            <person name="Cheng J.-F."/>
            <person name="Dominguez A."/>
            <person name="Elias M."/>
            <person name="Eslava A.P."/>
            <person name="Glaser F."/>
            <person name="Grimwood J."/>
            <person name="Gutierrez G."/>
            <person name="Heitman J."/>
            <person name="Henrissat B."/>
            <person name="Iturriaga E.A."/>
            <person name="Lang B.F."/>
            <person name="Lavin J.L."/>
            <person name="Lee S."/>
            <person name="Li W."/>
            <person name="Lindquist E."/>
            <person name="Lopez-Garcia S."/>
            <person name="Luque E.M."/>
            <person name="Marcos A.T."/>
            <person name="Martin J."/>
            <person name="McCluskey K."/>
            <person name="Medina H.R."/>
            <person name="Miralles-Duran A."/>
            <person name="Miyazaki A."/>
            <person name="Munoz-Torres E."/>
            <person name="Oguiza J.A."/>
            <person name="Ohm R."/>
            <person name="Olmedo M."/>
            <person name="Orejas M."/>
            <person name="Ortiz-Castellanos L."/>
            <person name="Pisabarro A.G."/>
            <person name="Rodriguez-Romero J."/>
            <person name="Ruiz-Herrera J."/>
            <person name="Ruiz-Vazquez R."/>
            <person name="Sanz C."/>
            <person name="Schackwitz W."/>
            <person name="Schmutz J."/>
            <person name="Shahriari M."/>
            <person name="Shelest E."/>
            <person name="Silva-Franco F."/>
            <person name="Soanes D."/>
            <person name="Syed K."/>
            <person name="Tagua V.G."/>
            <person name="Talbot N.J."/>
            <person name="Thon M."/>
            <person name="De vries R.P."/>
            <person name="Wiebenga A."/>
            <person name="Yadav J.S."/>
            <person name="Braun E.L."/>
            <person name="Baker S."/>
            <person name="Garre V."/>
            <person name="Horwitz B."/>
            <person name="Torres-Martinez S."/>
            <person name="Idnurm A."/>
            <person name="Herrera-Estrella A."/>
            <person name="Gabaldon T."/>
            <person name="Grigoriev I.V."/>
        </authorList>
    </citation>
    <scope>NUCLEOTIDE SEQUENCE [LARGE SCALE GENOMIC DNA]</scope>
    <source>
        <strain evidence="2">NRRL 1555(-)</strain>
    </source>
</reference>
<evidence type="ECO:0000313" key="1">
    <source>
        <dbReference type="EMBL" id="OAD80635.1"/>
    </source>
</evidence>
<gene>
    <name evidence="1" type="ORF">PHYBLDRAFT_61687</name>
</gene>
<dbReference type="InParanoid" id="A0A162YH49"/>
<dbReference type="Proteomes" id="UP000077315">
    <property type="component" value="Unassembled WGS sequence"/>
</dbReference>
<keyword evidence="2" id="KW-1185">Reference proteome</keyword>
<protein>
    <submittedName>
        <fullName evidence="1">Uncharacterized protein</fullName>
    </submittedName>
</protein>